<keyword evidence="2" id="KW-0812">Transmembrane</keyword>
<comment type="caution">
    <text evidence="3">The sequence shown here is derived from an EMBL/GenBank/DDBJ whole genome shotgun (WGS) entry which is preliminary data.</text>
</comment>
<sequence length="168" mass="18936">MKMSLTFELMPTILYLFWVLIMIRRKKKSLLFIPQIHPKIKGVINKDGTVKLERSAARDSLWSWDSWVGDEFDFQITFSFEGGEEEANGGRCNPDFLTWCVAGLGAIVLLCTTRTEESLLSKAFGRNHKTEVDTSVLQIDAPVESETELGNIPALNETDDDGSIISQY</sequence>
<feature type="transmembrane region" description="Helical" evidence="2">
    <location>
        <begin position="6"/>
        <end position="23"/>
    </location>
</feature>
<protein>
    <submittedName>
        <fullName evidence="3">Uncharacterized protein</fullName>
    </submittedName>
</protein>
<proteinExistence type="predicted"/>
<evidence type="ECO:0000256" key="2">
    <source>
        <dbReference type="SAM" id="Phobius"/>
    </source>
</evidence>
<reference evidence="3" key="2">
    <citation type="submission" date="2017-10" db="EMBL/GenBank/DDBJ databases">
        <title>Ladona fulva Genome sequencing and assembly.</title>
        <authorList>
            <person name="Murali S."/>
            <person name="Richards S."/>
            <person name="Bandaranaike D."/>
            <person name="Bellair M."/>
            <person name="Blankenburg K."/>
            <person name="Chao H."/>
            <person name="Dinh H."/>
            <person name="Doddapaneni H."/>
            <person name="Dugan-Rocha S."/>
            <person name="Elkadiri S."/>
            <person name="Gnanaolivu R."/>
            <person name="Hernandez B."/>
            <person name="Skinner E."/>
            <person name="Javaid M."/>
            <person name="Lee S."/>
            <person name="Li M."/>
            <person name="Ming W."/>
            <person name="Munidasa M."/>
            <person name="Muniz J."/>
            <person name="Nguyen L."/>
            <person name="Hughes D."/>
            <person name="Osuji N."/>
            <person name="Pu L.-L."/>
            <person name="Puazo M."/>
            <person name="Qu C."/>
            <person name="Quiroz J."/>
            <person name="Raj R."/>
            <person name="Weissenberger G."/>
            <person name="Xin Y."/>
            <person name="Zou X."/>
            <person name="Han Y."/>
            <person name="Worley K."/>
            <person name="Muzny D."/>
            <person name="Gibbs R."/>
        </authorList>
    </citation>
    <scope>NUCLEOTIDE SEQUENCE</scope>
    <source>
        <strain evidence="3">Sampled in the wild</strain>
    </source>
</reference>
<name>A0A8K0JWY2_LADFU</name>
<keyword evidence="4" id="KW-1185">Reference proteome</keyword>
<keyword evidence="2" id="KW-1133">Transmembrane helix</keyword>
<dbReference type="Proteomes" id="UP000792457">
    <property type="component" value="Unassembled WGS sequence"/>
</dbReference>
<gene>
    <name evidence="3" type="ORF">J437_LFUL002645</name>
</gene>
<evidence type="ECO:0000313" key="3">
    <source>
        <dbReference type="EMBL" id="KAG8224191.1"/>
    </source>
</evidence>
<evidence type="ECO:0000313" key="4">
    <source>
        <dbReference type="Proteomes" id="UP000792457"/>
    </source>
</evidence>
<evidence type="ECO:0000256" key="1">
    <source>
        <dbReference type="SAM" id="MobiDB-lite"/>
    </source>
</evidence>
<dbReference type="EMBL" id="KZ308188">
    <property type="protein sequence ID" value="KAG8224191.1"/>
    <property type="molecule type" value="Genomic_DNA"/>
</dbReference>
<feature type="region of interest" description="Disordered" evidence="1">
    <location>
        <begin position="148"/>
        <end position="168"/>
    </location>
</feature>
<accession>A0A8K0JWY2</accession>
<keyword evidence="2" id="KW-0472">Membrane</keyword>
<reference evidence="3" key="1">
    <citation type="submission" date="2013-04" db="EMBL/GenBank/DDBJ databases">
        <authorList>
            <person name="Qu J."/>
            <person name="Murali S.C."/>
            <person name="Bandaranaike D."/>
            <person name="Bellair M."/>
            <person name="Blankenburg K."/>
            <person name="Chao H."/>
            <person name="Dinh H."/>
            <person name="Doddapaneni H."/>
            <person name="Downs B."/>
            <person name="Dugan-Rocha S."/>
            <person name="Elkadiri S."/>
            <person name="Gnanaolivu R.D."/>
            <person name="Hernandez B."/>
            <person name="Javaid M."/>
            <person name="Jayaseelan J.C."/>
            <person name="Lee S."/>
            <person name="Li M."/>
            <person name="Ming W."/>
            <person name="Munidasa M."/>
            <person name="Muniz J."/>
            <person name="Nguyen L."/>
            <person name="Ongeri F."/>
            <person name="Osuji N."/>
            <person name="Pu L.-L."/>
            <person name="Puazo M."/>
            <person name="Qu C."/>
            <person name="Quiroz J."/>
            <person name="Raj R."/>
            <person name="Weissenberger G."/>
            <person name="Xin Y."/>
            <person name="Zou X."/>
            <person name="Han Y."/>
            <person name="Richards S."/>
            <person name="Worley K."/>
            <person name="Muzny D."/>
            <person name="Gibbs R."/>
        </authorList>
    </citation>
    <scope>NUCLEOTIDE SEQUENCE</scope>
    <source>
        <strain evidence="3">Sampled in the wild</strain>
    </source>
</reference>
<dbReference type="AlphaFoldDB" id="A0A8K0JWY2"/>
<organism evidence="3 4">
    <name type="scientific">Ladona fulva</name>
    <name type="common">Scarce chaser dragonfly</name>
    <name type="synonym">Libellula fulva</name>
    <dbReference type="NCBI Taxonomy" id="123851"/>
    <lineage>
        <taxon>Eukaryota</taxon>
        <taxon>Metazoa</taxon>
        <taxon>Ecdysozoa</taxon>
        <taxon>Arthropoda</taxon>
        <taxon>Hexapoda</taxon>
        <taxon>Insecta</taxon>
        <taxon>Pterygota</taxon>
        <taxon>Palaeoptera</taxon>
        <taxon>Odonata</taxon>
        <taxon>Epiprocta</taxon>
        <taxon>Anisoptera</taxon>
        <taxon>Libelluloidea</taxon>
        <taxon>Libellulidae</taxon>
        <taxon>Ladona</taxon>
    </lineage>
</organism>